<dbReference type="Proteomes" id="UP000548476">
    <property type="component" value="Unassembled WGS sequence"/>
</dbReference>
<reference evidence="1 2" key="1">
    <citation type="submission" date="2020-08" db="EMBL/GenBank/DDBJ databases">
        <title>Genomic Encyclopedia of Type Strains, Phase IV (KMG-IV): sequencing the most valuable type-strain genomes for metagenomic binning, comparative biology and taxonomic classification.</title>
        <authorList>
            <person name="Goeker M."/>
        </authorList>
    </citation>
    <scope>NUCLEOTIDE SEQUENCE [LARGE SCALE GENOMIC DNA]</scope>
    <source>
        <strain evidence="1 2">YIM 65646</strain>
    </source>
</reference>
<dbReference type="EMBL" id="JACHGT010000003">
    <property type="protein sequence ID" value="MBB6033811.1"/>
    <property type="molecule type" value="Genomic_DNA"/>
</dbReference>
<accession>A0A841F9F3</accession>
<keyword evidence="1" id="KW-0808">Transferase</keyword>
<keyword evidence="2" id="KW-1185">Reference proteome</keyword>
<dbReference type="Gene3D" id="3.40.50.300">
    <property type="entry name" value="P-loop containing nucleotide triphosphate hydrolases"/>
    <property type="match status" value="1"/>
</dbReference>
<dbReference type="RefSeq" id="WP_184786670.1">
    <property type="nucleotide sequence ID" value="NZ_BONT01000013.1"/>
</dbReference>
<keyword evidence="1" id="KW-0418">Kinase</keyword>
<dbReference type="AlphaFoldDB" id="A0A841F9F3"/>
<proteinExistence type="predicted"/>
<name>A0A841F9F3_9ACTN</name>
<comment type="caution">
    <text evidence="1">The sequence shown here is derived from an EMBL/GenBank/DDBJ whole genome shotgun (WGS) entry which is preliminary data.</text>
</comment>
<gene>
    <name evidence="1" type="ORF">HNR73_001661</name>
</gene>
<dbReference type="PANTHER" id="PTHR37807:SF3">
    <property type="entry name" value="OS07G0160300 PROTEIN"/>
    <property type="match status" value="1"/>
</dbReference>
<protein>
    <submittedName>
        <fullName evidence="1">Putative kinase</fullName>
    </submittedName>
</protein>
<dbReference type="Pfam" id="PF13671">
    <property type="entry name" value="AAA_33"/>
    <property type="match status" value="1"/>
</dbReference>
<dbReference type="PANTHER" id="PTHR37807">
    <property type="entry name" value="OS07G0160300 PROTEIN"/>
    <property type="match status" value="1"/>
</dbReference>
<dbReference type="GO" id="GO:0016301">
    <property type="term" value="F:kinase activity"/>
    <property type="evidence" value="ECO:0007669"/>
    <property type="project" value="UniProtKB-KW"/>
</dbReference>
<dbReference type="InterPro" id="IPR027417">
    <property type="entry name" value="P-loop_NTPase"/>
</dbReference>
<evidence type="ECO:0000313" key="2">
    <source>
        <dbReference type="Proteomes" id="UP000548476"/>
    </source>
</evidence>
<sequence>MPILVVVTGPPAAGKSTLAARLADDLGFVLLAKDALKEAIAEGWGVSTLDESRRAGAAAVRALYAMGAELLGRGVSVVMESAFHRGLAEADLVGLLALAEAVVVDCRAPRALCLERYVARAGSVERHRCHFDAERVAAGALDWGVWEPLDLDVPTLRVDTTEGYVPAYDDVVSFTTTGVVPLSA</sequence>
<evidence type="ECO:0000313" key="1">
    <source>
        <dbReference type="EMBL" id="MBB6033811.1"/>
    </source>
</evidence>
<dbReference type="SUPFAM" id="SSF52540">
    <property type="entry name" value="P-loop containing nucleoside triphosphate hydrolases"/>
    <property type="match status" value="1"/>
</dbReference>
<organism evidence="1 2">
    <name type="scientific">Phytomonospora endophytica</name>
    <dbReference type="NCBI Taxonomy" id="714109"/>
    <lineage>
        <taxon>Bacteria</taxon>
        <taxon>Bacillati</taxon>
        <taxon>Actinomycetota</taxon>
        <taxon>Actinomycetes</taxon>
        <taxon>Micromonosporales</taxon>
        <taxon>Micromonosporaceae</taxon>
        <taxon>Phytomonospora</taxon>
    </lineage>
</organism>